<protein>
    <submittedName>
        <fullName evidence="2">Uncharacterized protein</fullName>
    </submittedName>
</protein>
<evidence type="ECO:0000313" key="2">
    <source>
        <dbReference type="EMBL" id="ERF76445.1"/>
    </source>
</evidence>
<feature type="chain" id="PRO_5004611228" evidence="1">
    <location>
        <begin position="19"/>
        <end position="95"/>
    </location>
</feature>
<evidence type="ECO:0000313" key="3">
    <source>
        <dbReference type="Proteomes" id="UP000019373"/>
    </source>
</evidence>
<dbReference type="HOGENOM" id="CLU_2372800_0_0_1"/>
<dbReference type="GeneID" id="19242210"/>
<dbReference type="AlphaFoldDB" id="U1HZT4"/>
<dbReference type="EMBL" id="KE720763">
    <property type="protein sequence ID" value="ERF76445.1"/>
    <property type="molecule type" value="Genomic_DNA"/>
</dbReference>
<sequence length="95" mass="9898">MHFSKIATVLSFAALALAAPAPEAAPADGLVTRSTCPPPNGCKKSGKYYKIGPTCPVGDSYRCSTTAVIAIINCVNVLTNIAVDVDIKDVVDIKF</sequence>
<feature type="signal peptide" evidence="1">
    <location>
        <begin position="1"/>
        <end position="18"/>
    </location>
</feature>
<keyword evidence="1" id="KW-0732">Signal</keyword>
<name>U1HZT4_ENDPU</name>
<organism evidence="2 3">
    <name type="scientific">Endocarpon pusillum (strain Z07020 / HMAS-L-300199)</name>
    <name type="common">Lichen-forming fungus</name>
    <dbReference type="NCBI Taxonomy" id="1263415"/>
    <lineage>
        <taxon>Eukaryota</taxon>
        <taxon>Fungi</taxon>
        <taxon>Dikarya</taxon>
        <taxon>Ascomycota</taxon>
        <taxon>Pezizomycotina</taxon>
        <taxon>Eurotiomycetes</taxon>
        <taxon>Chaetothyriomycetidae</taxon>
        <taxon>Verrucariales</taxon>
        <taxon>Verrucariaceae</taxon>
        <taxon>Endocarpon</taxon>
    </lineage>
</organism>
<gene>
    <name evidence="2" type="ORF">EPUS_07325</name>
</gene>
<dbReference type="Proteomes" id="UP000019373">
    <property type="component" value="Unassembled WGS sequence"/>
</dbReference>
<accession>U1HZT4</accession>
<evidence type="ECO:0000256" key="1">
    <source>
        <dbReference type="SAM" id="SignalP"/>
    </source>
</evidence>
<proteinExistence type="predicted"/>
<keyword evidence="3" id="KW-1185">Reference proteome</keyword>
<reference evidence="3" key="1">
    <citation type="journal article" date="2014" name="BMC Genomics">
        <title>Genome characteristics reveal the impact of lichenization on lichen-forming fungus Endocarpon pusillum Hedwig (Verrucariales, Ascomycota).</title>
        <authorList>
            <person name="Wang Y.-Y."/>
            <person name="Liu B."/>
            <person name="Zhang X.-Y."/>
            <person name="Zhou Q.-M."/>
            <person name="Zhang T."/>
            <person name="Li H."/>
            <person name="Yu Y.-F."/>
            <person name="Zhang X.-L."/>
            <person name="Hao X.-Y."/>
            <person name="Wang M."/>
            <person name="Wang L."/>
            <person name="Wei J.-C."/>
        </authorList>
    </citation>
    <scope>NUCLEOTIDE SEQUENCE [LARGE SCALE GENOMIC DNA]</scope>
    <source>
        <strain evidence="3">Z07020 / HMAS-L-300199</strain>
    </source>
</reference>
<dbReference type="RefSeq" id="XP_007786235.1">
    <property type="nucleotide sequence ID" value="XM_007788045.1"/>
</dbReference>